<evidence type="ECO:0000313" key="3">
    <source>
        <dbReference type="Proteomes" id="UP000244496"/>
    </source>
</evidence>
<evidence type="ECO:0000259" key="1">
    <source>
        <dbReference type="Pfam" id="PF13441"/>
    </source>
</evidence>
<reference evidence="2 3" key="1">
    <citation type="submission" date="2018-04" db="EMBL/GenBank/DDBJ databases">
        <title>Genome sequencing of Gemmobacter.</title>
        <authorList>
            <person name="Yi H."/>
            <person name="Baek M.-G."/>
        </authorList>
    </citation>
    <scope>NUCLEOTIDE SEQUENCE [LARGE SCALE GENOMIC DNA]</scope>
    <source>
        <strain evidence="2 3">HYN0069</strain>
        <plasmid evidence="3">Plasmid unnamed1</plasmid>
    </source>
</reference>
<dbReference type="InterPro" id="IPR027367">
    <property type="entry name" value="Gly-zipper_YMGG"/>
</dbReference>
<keyword evidence="3" id="KW-1185">Reference proteome</keyword>
<keyword evidence="2" id="KW-0614">Plasmid</keyword>
<proteinExistence type="predicted"/>
<sequence length="82" mass="7868">MNRLMIALPLVGLLAACETQQQNTLAGAAAGAAIGSAVADDGLTGAVIGGVAGAAAGSMIGRNTAGQCIYRRADGSTFTAAC</sequence>
<organism evidence="2 3">
    <name type="scientific">Paragemmobacter aquarius</name>
    <dbReference type="NCBI Taxonomy" id="2169400"/>
    <lineage>
        <taxon>Bacteria</taxon>
        <taxon>Pseudomonadati</taxon>
        <taxon>Pseudomonadota</taxon>
        <taxon>Alphaproteobacteria</taxon>
        <taxon>Rhodobacterales</taxon>
        <taxon>Paracoccaceae</taxon>
        <taxon>Paragemmobacter</taxon>
    </lineage>
</organism>
<gene>
    <name evidence="2" type="ORF">HYN69_18595</name>
</gene>
<feature type="domain" description="YMGG-like Gly-zipper" evidence="1">
    <location>
        <begin position="21"/>
        <end position="62"/>
    </location>
</feature>
<geneLocation type="plasmid" evidence="2">
    <name>unnamed1</name>
</geneLocation>
<dbReference type="KEGG" id="geh:HYN69_18595"/>
<evidence type="ECO:0000313" key="2">
    <source>
        <dbReference type="EMBL" id="AWB50611.1"/>
    </source>
</evidence>
<accession>A0A2S0US23</accession>
<dbReference type="AlphaFoldDB" id="A0A2S0US23"/>
<name>A0A2S0US23_9RHOB</name>
<protein>
    <recommendedName>
        <fullName evidence="1">YMGG-like Gly-zipper domain-containing protein</fullName>
    </recommendedName>
</protein>
<dbReference type="EMBL" id="CP028919">
    <property type="protein sequence ID" value="AWB50611.1"/>
    <property type="molecule type" value="Genomic_DNA"/>
</dbReference>
<dbReference type="PROSITE" id="PS51257">
    <property type="entry name" value="PROKAR_LIPOPROTEIN"/>
    <property type="match status" value="1"/>
</dbReference>
<dbReference type="RefSeq" id="WP_108437416.1">
    <property type="nucleotide sequence ID" value="NZ_CP028919.1"/>
</dbReference>
<dbReference type="Pfam" id="PF13441">
    <property type="entry name" value="Gly-zipper_YMGG"/>
    <property type="match status" value="1"/>
</dbReference>
<dbReference type="Proteomes" id="UP000244496">
    <property type="component" value="Plasmid unnamed1"/>
</dbReference>